<keyword evidence="5" id="KW-1185">Reference proteome</keyword>
<comment type="caution">
    <text evidence="4">The sequence shown here is derived from an EMBL/GenBank/DDBJ whole genome shotgun (WGS) entry which is preliminary data.</text>
</comment>
<dbReference type="InterPro" id="IPR051450">
    <property type="entry name" value="Gfo/Idh/MocA_Oxidoreductases"/>
</dbReference>
<dbReference type="PANTHER" id="PTHR43377:SF1">
    <property type="entry name" value="BILIVERDIN REDUCTASE A"/>
    <property type="match status" value="1"/>
</dbReference>
<organism evidence="4 5">
    <name type="scientific">Phytoactinopolyspora halotolerans</name>
    <dbReference type="NCBI Taxonomy" id="1981512"/>
    <lineage>
        <taxon>Bacteria</taxon>
        <taxon>Bacillati</taxon>
        <taxon>Actinomycetota</taxon>
        <taxon>Actinomycetes</taxon>
        <taxon>Jiangellales</taxon>
        <taxon>Jiangellaceae</taxon>
        <taxon>Phytoactinopolyspora</taxon>
    </lineage>
</organism>
<dbReference type="InterPro" id="IPR055170">
    <property type="entry name" value="GFO_IDH_MocA-like_dom"/>
</dbReference>
<name>A0A6L9SHX2_9ACTN</name>
<dbReference type="PANTHER" id="PTHR43377">
    <property type="entry name" value="BILIVERDIN REDUCTASE A"/>
    <property type="match status" value="1"/>
</dbReference>
<dbReference type="EMBL" id="JAAGOA010000041">
    <property type="protein sequence ID" value="NEE04717.1"/>
    <property type="molecule type" value="Genomic_DNA"/>
</dbReference>
<dbReference type="Pfam" id="PF01408">
    <property type="entry name" value="GFO_IDH_MocA"/>
    <property type="match status" value="1"/>
</dbReference>
<dbReference type="AlphaFoldDB" id="A0A6L9SHX2"/>
<dbReference type="GO" id="GO:0000166">
    <property type="term" value="F:nucleotide binding"/>
    <property type="evidence" value="ECO:0007669"/>
    <property type="project" value="InterPro"/>
</dbReference>
<evidence type="ECO:0000313" key="4">
    <source>
        <dbReference type="EMBL" id="NEE04717.1"/>
    </source>
</evidence>
<evidence type="ECO:0000256" key="1">
    <source>
        <dbReference type="SAM" id="MobiDB-lite"/>
    </source>
</evidence>
<dbReference type="Proteomes" id="UP000475214">
    <property type="component" value="Unassembled WGS sequence"/>
</dbReference>
<evidence type="ECO:0000313" key="5">
    <source>
        <dbReference type="Proteomes" id="UP000475214"/>
    </source>
</evidence>
<dbReference type="SUPFAM" id="SSF51735">
    <property type="entry name" value="NAD(P)-binding Rossmann-fold domains"/>
    <property type="match status" value="1"/>
</dbReference>
<dbReference type="InterPro" id="IPR036291">
    <property type="entry name" value="NAD(P)-bd_dom_sf"/>
</dbReference>
<dbReference type="RefSeq" id="WP_163745261.1">
    <property type="nucleotide sequence ID" value="NZ_JAAGOA010000041.1"/>
</dbReference>
<dbReference type="Gene3D" id="3.40.50.720">
    <property type="entry name" value="NAD(P)-binding Rossmann-like Domain"/>
    <property type="match status" value="1"/>
</dbReference>
<proteinExistence type="predicted"/>
<sequence length="353" mass="36446">MSVVKVVVVGAGWWSANHHLPALLAHPNAEVVAVCDPVAGRAEALAQRAGCPAFAGVEQALQTTSPDAAVISTPHVTHHALGAAAIGAGLHVLMEKPLALTAAEAFDLVNRAENAGVQLSVGYTHQFDPSATFARAAVQSDIGMLLQVTVEYSSRAGRLFAAAQGARREYADSEPGAPHPETYSLGNGGGQAHTQLTHALGMLCWSTGDDVAEIAAFSASRALDVDVDDAAAFRLRGGATGVVIGSGDTGANLPPRQHIRYHGTTGIVEHDLYRARVRLHRHDGSMVVREPGQHEPAYRAGEPARAFIDLLSGRGTNLGPPGPAAAAVATVEALLESGRASGRPIVVAALQAA</sequence>
<reference evidence="4 5" key="1">
    <citation type="submission" date="2020-02" db="EMBL/GenBank/DDBJ databases">
        <authorList>
            <person name="Li X.-J."/>
            <person name="Han X.-M."/>
        </authorList>
    </citation>
    <scope>NUCLEOTIDE SEQUENCE [LARGE SCALE GENOMIC DNA]</scope>
    <source>
        <strain evidence="4 5">CCTCC AB 2017055</strain>
    </source>
</reference>
<feature type="domain" description="GFO/IDH/MocA-like oxidoreductase" evidence="3">
    <location>
        <begin position="170"/>
        <end position="268"/>
    </location>
</feature>
<accession>A0A6L9SHX2</accession>
<protein>
    <submittedName>
        <fullName evidence="4">Gfo/Idh/MocA family oxidoreductase</fullName>
    </submittedName>
</protein>
<evidence type="ECO:0000259" key="2">
    <source>
        <dbReference type="Pfam" id="PF01408"/>
    </source>
</evidence>
<dbReference type="InterPro" id="IPR000683">
    <property type="entry name" value="Gfo/Idh/MocA-like_OxRdtase_N"/>
</dbReference>
<feature type="region of interest" description="Disordered" evidence="1">
    <location>
        <begin position="170"/>
        <end position="190"/>
    </location>
</feature>
<gene>
    <name evidence="4" type="ORF">G1H10_31600</name>
</gene>
<dbReference type="Pfam" id="PF22725">
    <property type="entry name" value="GFO_IDH_MocA_C3"/>
    <property type="match status" value="1"/>
</dbReference>
<feature type="domain" description="Gfo/Idh/MocA-like oxidoreductase N-terminal" evidence="2">
    <location>
        <begin position="4"/>
        <end position="123"/>
    </location>
</feature>
<evidence type="ECO:0000259" key="3">
    <source>
        <dbReference type="Pfam" id="PF22725"/>
    </source>
</evidence>
<dbReference type="SUPFAM" id="SSF55347">
    <property type="entry name" value="Glyceraldehyde-3-phosphate dehydrogenase-like, C-terminal domain"/>
    <property type="match status" value="1"/>
</dbReference>
<dbReference type="Gene3D" id="3.30.360.10">
    <property type="entry name" value="Dihydrodipicolinate Reductase, domain 2"/>
    <property type="match status" value="1"/>
</dbReference>